<dbReference type="GO" id="GO:0005739">
    <property type="term" value="C:mitochondrion"/>
    <property type="evidence" value="ECO:0007669"/>
    <property type="project" value="TreeGrafter"/>
</dbReference>
<evidence type="ECO:0000313" key="4">
    <source>
        <dbReference type="Proteomes" id="UP000092443"/>
    </source>
</evidence>
<dbReference type="GO" id="GO:1903108">
    <property type="term" value="P:regulation of mitochondrial transcription"/>
    <property type="evidence" value="ECO:0007669"/>
    <property type="project" value="TreeGrafter"/>
</dbReference>
<organism evidence="4 5">
    <name type="scientific">Glossina fuscipes</name>
    <dbReference type="NCBI Taxonomy" id="7396"/>
    <lineage>
        <taxon>Eukaryota</taxon>
        <taxon>Metazoa</taxon>
        <taxon>Ecdysozoa</taxon>
        <taxon>Arthropoda</taxon>
        <taxon>Hexapoda</taxon>
        <taxon>Insecta</taxon>
        <taxon>Pterygota</taxon>
        <taxon>Neoptera</taxon>
        <taxon>Endopterygota</taxon>
        <taxon>Diptera</taxon>
        <taxon>Brachycera</taxon>
        <taxon>Muscomorpha</taxon>
        <taxon>Hippoboscoidea</taxon>
        <taxon>Glossinidae</taxon>
        <taxon>Glossina</taxon>
    </lineage>
</organism>
<name>A0A9C5ZBH2_9MUSC</name>
<feature type="region of interest" description="Disordered" evidence="2">
    <location>
        <begin position="63"/>
        <end position="82"/>
    </location>
</feature>
<feature type="domain" description="Mitochondrial transcription rescue factor 1 C-terminal" evidence="3">
    <location>
        <begin position="91"/>
        <end position="185"/>
    </location>
</feature>
<dbReference type="PROSITE" id="PS50889">
    <property type="entry name" value="S4"/>
    <property type="match status" value="1"/>
</dbReference>
<accession>A0A9C5ZBH2</accession>
<evidence type="ECO:0000256" key="1">
    <source>
        <dbReference type="PROSITE-ProRule" id="PRU00182"/>
    </source>
</evidence>
<dbReference type="Proteomes" id="UP000092443">
    <property type="component" value="Unplaced"/>
</dbReference>
<sequence>MLLRNYNLIRLLKSAKLQPVYPGGNAAKDCSIFEENAAKHICLTSLTKNIHFTSFVNKYKKTSSTRDDMDTDSDEETESEFKNERDSKIIKAKVNSLRADLVLKAGLNVARNKIEMLFYESKIRVNGKKLLKKSILLNENDEVDVIRGFSQSNPSHLIVSRIVILSATGLDEGCRVNLRRYKSLLIENYSKENAYKSSETSTNQ</sequence>
<dbReference type="GO" id="GO:0003723">
    <property type="term" value="F:RNA binding"/>
    <property type="evidence" value="ECO:0007669"/>
    <property type="project" value="UniProtKB-KW"/>
</dbReference>
<dbReference type="SUPFAM" id="SSF55174">
    <property type="entry name" value="Alpha-L RNA-binding motif"/>
    <property type="match status" value="1"/>
</dbReference>
<dbReference type="PANTHER" id="PTHR13633:SF3">
    <property type="entry name" value="MITOCHONDRIAL TRANSCRIPTION RESCUE FACTOR 1"/>
    <property type="match status" value="1"/>
</dbReference>
<dbReference type="GeneID" id="119641738"/>
<dbReference type="PANTHER" id="PTHR13633">
    <property type="entry name" value="MITOCHONDRIAL TRANSCRIPTION RESCUE FACTOR 1"/>
    <property type="match status" value="1"/>
</dbReference>
<dbReference type="KEGG" id="gfs:119641738"/>
<reference evidence="5" key="1">
    <citation type="submission" date="2025-08" db="UniProtKB">
        <authorList>
            <consortium name="RefSeq"/>
        </authorList>
    </citation>
    <scope>IDENTIFICATION</scope>
    <source>
        <tissue evidence="5">Whole body pupa</tissue>
    </source>
</reference>
<keyword evidence="4" id="KW-1185">Reference proteome</keyword>
<gene>
    <name evidence="5" type="primary">LOC119641738</name>
</gene>
<dbReference type="AlphaFoldDB" id="A0A9C5ZBH2"/>
<dbReference type="RefSeq" id="XP_037896488.1">
    <property type="nucleotide sequence ID" value="XM_038040560.1"/>
</dbReference>
<dbReference type="Pfam" id="PF25818">
    <property type="entry name" value="MTRES1_C"/>
    <property type="match status" value="1"/>
</dbReference>
<feature type="compositionally biased region" description="Acidic residues" evidence="2">
    <location>
        <begin position="69"/>
        <end position="78"/>
    </location>
</feature>
<protein>
    <submittedName>
        <fullName evidence="5">Mitochondrial transcription rescue factor 1</fullName>
    </submittedName>
</protein>
<evidence type="ECO:0000313" key="5">
    <source>
        <dbReference type="RefSeq" id="XP_037896488.1"/>
    </source>
</evidence>
<keyword evidence="1" id="KW-0694">RNA-binding</keyword>
<evidence type="ECO:0000259" key="3">
    <source>
        <dbReference type="Pfam" id="PF25818"/>
    </source>
</evidence>
<dbReference type="InterPro" id="IPR057896">
    <property type="entry name" value="MTRES1_C"/>
</dbReference>
<evidence type="ECO:0000256" key="2">
    <source>
        <dbReference type="SAM" id="MobiDB-lite"/>
    </source>
</evidence>
<proteinExistence type="predicted"/>